<gene>
    <name evidence="1" type="ORF">D5H78_01690</name>
</gene>
<protein>
    <submittedName>
        <fullName evidence="1">YbjN domain-containing protein</fullName>
    </submittedName>
</protein>
<dbReference type="RefSeq" id="WP_119948664.1">
    <property type="nucleotide sequence ID" value="NZ_QZEZ01000001.1"/>
</dbReference>
<dbReference type="OrthoDB" id="3212317at2"/>
<dbReference type="Proteomes" id="UP000265614">
    <property type="component" value="Unassembled WGS sequence"/>
</dbReference>
<keyword evidence="2" id="KW-1185">Reference proteome</keyword>
<proteinExistence type="predicted"/>
<name>A0A3A3Z484_9ACTN</name>
<dbReference type="Gene3D" id="3.30.1460.10">
    <property type="match status" value="1"/>
</dbReference>
<dbReference type="InterPro" id="IPR019660">
    <property type="entry name" value="Put_sensory_transdc_reg_YbjN"/>
</dbReference>
<sequence length="168" mass="17899">MPDAAGAAAVLRGTLAALGVEHEEVGPGRFAAVLPGEARLRTTCLLEVGRHALSVRAFVARRPDEAHAEVHRMLLERNARAGAVAFALDAAGDVWLVGRLPLVAVVPEVVDGLLGEVLEASDGTFNAVVERGFASAVRREWAWRERRGEPTANLEAFRRLRPAPGEGA</sequence>
<dbReference type="AlphaFoldDB" id="A0A3A3Z484"/>
<dbReference type="EMBL" id="QZEZ01000001">
    <property type="protein sequence ID" value="RJK97738.1"/>
    <property type="molecule type" value="Genomic_DNA"/>
</dbReference>
<reference evidence="1 2" key="1">
    <citation type="submission" date="2018-09" db="EMBL/GenBank/DDBJ databases">
        <title>YIM 75000 draft genome.</title>
        <authorList>
            <person name="Tang S."/>
            <person name="Feng Y."/>
        </authorList>
    </citation>
    <scope>NUCLEOTIDE SEQUENCE [LARGE SCALE GENOMIC DNA]</scope>
    <source>
        <strain evidence="1 2">YIM 75000</strain>
    </source>
</reference>
<evidence type="ECO:0000313" key="1">
    <source>
        <dbReference type="EMBL" id="RJK97738.1"/>
    </source>
</evidence>
<accession>A0A3A3Z484</accession>
<dbReference type="Pfam" id="PF10722">
    <property type="entry name" value="YbjN"/>
    <property type="match status" value="1"/>
</dbReference>
<evidence type="ECO:0000313" key="2">
    <source>
        <dbReference type="Proteomes" id="UP000265614"/>
    </source>
</evidence>
<organism evidence="1 2">
    <name type="scientific">Vallicoccus soli</name>
    <dbReference type="NCBI Taxonomy" id="2339232"/>
    <lineage>
        <taxon>Bacteria</taxon>
        <taxon>Bacillati</taxon>
        <taxon>Actinomycetota</taxon>
        <taxon>Actinomycetes</taxon>
        <taxon>Motilibacterales</taxon>
        <taxon>Vallicoccaceae</taxon>
        <taxon>Vallicoccus</taxon>
    </lineage>
</organism>
<comment type="caution">
    <text evidence="1">The sequence shown here is derived from an EMBL/GenBank/DDBJ whole genome shotgun (WGS) entry which is preliminary data.</text>
</comment>
<dbReference type="SUPFAM" id="SSF69635">
    <property type="entry name" value="Type III secretory system chaperone-like"/>
    <property type="match status" value="1"/>
</dbReference>